<dbReference type="GO" id="GO:0016491">
    <property type="term" value="F:oxidoreductase activity"/>
    <property type="evidence" value="ECO:0007669"/>
    <property type="project" value="UniProtKB-KW"/>
</dbReference>
<evidence type="ECO:0000256" key="1">
    <source>
        <dbReference type="ARBA" id="ARBA00006484"/>
    </source>
</evidence>
<dbReference type="InterPro" id="IPR002347">
    <property type="entry name" value="SDR_fam"/>
</dbReference>
<dbReference type="SUPFAM" id="SSF51735">
    <property type="entry name" value="NAD(P)-binding Rossmann-fold domains"/>
    <property type="match status" value="1"/>
</dbReference>
<comment type="similarity">
    <text evidence="1 3">Belongs to the short-chain dehydrogenases/reductases (SDR) family.</text>
</comment>
<dbReference type="PRINTS" id="PR00081">
    <property type="entry name" value="GDHRDH"/>
</dbReference>
<dbReference type="EMBL" id="FORP01000018">
    <property type="protein sequence ID" value="SFK32060.1"/>
    <property type="molecule type" value="Genomic_DNA"/>
</dbReference>
<dbReference type="AlphaFoldDB" id="A0A1I3YJT6"/>
<dbReference type="Proteomes" id="UP000199025">
    <property type="component" value="Unassembled WGS sequence"/>
</dbReference>
<reference evidence="5 6" key="1">
    <citation type="submission" date="2016-10" db="EMBL/GenBank/DDBJ databases">
        <authorList>
            <person name="de Groot N.N."/>
        </authorList>
    </citation>
    <scope>NUCLEOTIDE SEQUENCE [LARGE SCALE GENOMIC DNA]</scope>
    <source>
        <strain evidence="5 6">DSM 44468</strain>
    </source>
</reference>
<sequence>MPRFDNQTVLVTGGTGGQGSSHVRAFHAEGANVVIGGIDAQRGAALADELGTRARFVRLDVTDESSWSAAVRTAENAFGALNALVNNAGVQNPPATIEYTDQATWSRILDVNLTGTFLGIKVAAPALRRAGGGAIVNIASTMGLGGTAHYAPYVASKWAVRGLTRTAALELGRDHIRVNTIHPGVIATPFIHEPAAGATTAIAEFYSPEPFAIPRLGEPGDVTRLLLFLTSSGRVVHHGIGVRHRRWAPPRPRPSGRGRMSTPDPARRRPRS</sequence>
<keyword evidence="2" id="KW-0560">Oxidoreductase</keyword>
<accession>A0A1I3YJT6</accession>
<keyword evidence="6" id="KW-1185">Reference proteome</keyword>
<dbReference type="RefSeq" id="WP_245783248.1">
    <property type="nucleotide sequence ID" value="NZ_FORP01000018.1"/>
</dbReference>
<dbReference type="PANTHER" id="PTHR24321:SF8">
    <property type="entry name" value="ESTRADIOL 17-BETA-DEHYDROGENASE 8-RELATED"/>
    <property type="match status" value="1"/>
</dbReference>
<dbReference type="PANTHER" id="PTHR24321">
    <property type="entry name" value="DEHYDROGENASES, SHORT CHAIN"/>
    <property type="match status" value="1"/>
</dbReference>
<protein>
    <submittedName>
        <fullName evidence="5">3alpha(Or 20beta)-hydroxysteroid dehydrogenase</fullName>
    </submittedName>
</protein>
<evidence type="ECO:0000256" key="2">
    <source>
        <dbReference type="ARBA" id="ARBA00023002"/>
    </source>
</evidence>
<dbReference type="InterPro" id="IPR020904">
    <property type="entry name" value="Sc_DH/Rdtase_CS"/>
</dbReference>
<evidence type="ECO:0000313" key="6">
    <source>
        <dbReference type="Proteomes" id="UP000199025"/>
    </source>
</evidence>
<dbReference type="Gene3D" id="3.40.50.720">
    <property type="entry name" value="NAD(P)-binding Rossmann-like Domain"/>
    <property type="match status" value="1"/>
</dbReference>
<evidence type="ECO:0000256" key="3">
    <source>
        <dbReference type="RuleBase" id="RU000363"/>
    </source>
</evidence>
<dbReference type="PRINTS" id="PR00080">
    <property type="entry name" value="SDRFAMILY"/>
</dbReference>
<dbReference type="FunFam" id="3.40.50.720:FF:000084">
    <property type="entry name" value="Short-chain dehydrogenase reductase"/>
    <property type="match status" value="1"/>
</dbReference>
<feature type="region of interest" description="Disordered" evidence="4">
    <location>
        <begin position="243"/>
        <end position="272"/>
    </location>
</feature>
<dbReference type="PROSITE" id="PS00061">
    <property type="entry name" value="ADH_SHORT"/>
    <property type="match status" value="1"/>
</dbReference>
<dbReference type="InterPro" id="IPR036291">
    <property type="entry name" value="NAD(P)-bd_dom_sf"/>
</dbReference>
<gene>
    <name evidence="5" type="ORF">SAMN05421835_11840</name>
</gene>
<name>A0A1I3YJT6_9PSEU</name>
<organism evidence="5 6">
    <name type="scientific">Amycolatopsis sacchari</name>
    <dbReference type="NCBI Taxonomy" id="115433"/>
    <lineage>
        <taxon>Bacteria</taxon>
        <taxon>Bacillati</taxon>
        <taxon>Actinomycetota</taxon>
        <taxon>Actinomycetes</taxon>
        <taxon>Pseudonocardiales</taxon>
        <taxon>Pseudonocardiaceae</taxon>
        <taxon>Amycolatopsis</taxon>
    </lineage>
</organism>
<dbReference type="STRING" id="115433.SAMN05421835_11840"/>
<dbReference type="Pfam" id="PF00106">
    <property type="entry name" value="adh_short"/>
    <property type="match status" value="1"/>
</dbReference>
<evidence type="ECO:0000313" key="5">
    <source>
        <dbReference type="EMBL" id="SFK32060.1"/>
    </source>
</evidence>
<proteinExistence type="inferred from homology"/>
<evidence type="ECO:0000256" key="4">
    <source>
        <dbReference type="SAM" id="MobiDB-lite"/>
    </source>
</evidence>